<dbReference type="EMBL" id="JAVDWA010000013">
    <property type="protein sequence ID" value="MDR7074918.1"/>
    <property type="molecule type" value="Genomic_DNA"/>
</dbReference>
<organism evidence="1 2">
    <name type="scientific">Fictibacillus barbaricus</name>
    <dbReference type="NCBI Taxonomy" id="182136"/>
    <lineage>
        <taxon>Bacteria</taxon>
        <taxon>Bacillati</taxon>
        <taxon>Bacillota</taxon>
        <taxon>Bacilli</taxon>
        <taxon>Bacillales</taxon>
        <taxon>Fictibacillaceae</taxon>
        <taxon>Fictibacillus</taxon>
    </lineage>
</organism>
<accession>A0ABU1U619</accession>
<sequence>MLYHFSEEKHIEVFVPRKHPSFPDRPPMVWAIDKERSPLYLLPRDCPRIGFWATPETTQSDREKYLHMTSAQKIMAVESGSLDQIQNTKLFRYSLSDDHFVMMDEGAGYYVSYETEVPLKVEEVGSLLDELVQERIEIRIVPSLQPLYEQLPTSTLHYSMIRMRNSKIMQRD</sequence>
<dbReference type="Proteomes" id="UP001258181">
    <property type="component" value="Unassembled WGS sequence"/>
</dbReference>
<comment type="caution">
    <text evidence="1">The sequence shown here is derived from an EMBL/GenBank/DDBJ whole genome shotgun (WGS) entry which is preliminary data.</text>
</comment>
<evidence type="ECO:0000313" key="1">
    <source>
        <dbReference type="EMBL" id="MDR7074918.1"/>
    </source>
</evidence>
<dbReference type="RefSeq" id="WP_310262682.1">
    <property type="nucleotide sequence ID" value="NZ_JAVDWA010000013.1"/>
</dbReference>
<name>A0ABU1U619_9BACL</name>
<reference evidence="1 2" key="1">
    <citation type="submission" date="2023-07" db="EMBL/GenBank/DDBJ databases">
        <title>Sorghum-associated microbial communities from plants grown in Nebraska, USA.</title>
        <authorList>
            <person name="Schachtman D."/>
        </authorList>
    </citation>
    <scope>NUCLEOTIDE SEQUENCE [LARGE SCALE GENOMIC DNA]</scope>
    <source>
        <strain evidence="1 2">BE211</strain>
    </source>
</reference>
<dbReference type="Pfam" id="PF21820">
    <property type="entry name" value="DUF6886"/>
    <property type="match status" value="1"/>
</dbReference>
<dbReference type="InterPro" id="IPR049253">
    <property type="entry name" value="DUF6886"/>
</dbReference>
<proteinExistence type="predicted"/>
<evidence type="ECO:0000313" key="2">
    <source>
        <dbReference type="Proteomes" id="UP001258181"/>
    </source>
</evidence>
<protein>
    <submittedName>
        <fullName evidence="1">Uncharacterized protein</fullName>
    </submittedName>
</protein>
<keyword evidence="2" id="KW-1185">Reference proteome</keyword>
<gene>
    <name evidence="1" type="ORF">J2X07_003933</name>
</gene>